<evidence type="ECO:0000313" key="3">
    <source>
        <dbReference type="Proteomes" id="UP000182915"/>
    </source>
</evidence>
<keyword evidence="1" id="KW-0732">Signal</keyword>
<evidence type="ECO:0000313" key="2">
    <source>
        <dbReference type="EMBL" id="SEH72869.1"/>
    </source>
</evidence>
<organism evidence="2 3">
    <name type="scientific">Mycolicibacterium rutilum</name>
    <name type="common">Mycobacterium rutilum</name>
    <dbReference type="NCBI Taxonomy" id="370526"/>
    <lineage>
        <taxon>Bacteria</taxon>
        <taxon>Bacillati</taxon>
        <taxon>Actinomycetota</taxon>
        <taxon>Actinomycetes</taxon>
        <taxon>Mycobacteriales</taxon>
        <taxon>Mycobacteriaceae</taxon>
        <taxon>Mycolicibacterium</taxon>
    </lineage>
</organism>
<dbReference type="AlphaFoldDB" id="A0A1H6KGY5"/>
<evidence type="ECO:0000256" key="1">
    <source>
        <dbReference type="SAM" id="SignalP"/>
    </source>
</evidence>
<accession>A0A1H6KGY5</accession>
<feature type="signal peptide" evidence="1">
    <location>
        <begin position="1"/>
        <end position="27"/>
    </location>
</feature>
<sequence length="126" mass="13068">MNLRRDTVATIAVGVALAGVVAAPAQAGPPSFGSNGVFSVSTNPRPGWTTASIEPGRYRVDQAPSMAPYQSAPGFWYRCHNFPCSPSYPANVIASAPADRNAPTFVDILPSDVAVALHNVTLTVAG</sequence>
<protein>
    <recommendedName>
        <fullName evidence="4">Plastocyanin</fullName>
    </recommendedName>
</protein>
<dbReference type="STRING" id="370526.SAMN04489835_3368"/>
<feature type="chain" id="PRO_5009298301" description="Plastocyanin" evidence="1">
    <location>
        <begin position="28"/>
        <end position="126"/>
    </location>
</feature>
<keyword evidence="3" id="KW-1185">Reference proteome</keyword>
<dbReference type="RefSeq" id="WP_407662267.1">
    <property type="nucleotide sequence ID" value="NZ_LT629971.1"/>
</dbReference>
<dbReference type="Proteomes" id="UP000182915">
    <property type="component" value="Chromosome I"/>
</dbReference>
<reference evidence="3" key="1">
    <citation type="submission" date="2016-10" db="EMBL/GenBank/DDBJ databases">
        <authorList>
            <person name="Varghese N."/>
            <person name="Submissions S."/>
        </authorList>
    </citation>
    <scope>NUCLEOTIDE SEQUENCE [LARGE SCALE GENOMIC DNA]</scope>
    <source>
        <strain evidence="3">DSM 45405</strain>
    </source>
</reference>
<name>A0A1H6KGY5_MYCRU</name>
<gene>
    <name evidence="2" type="ORF">SAMN04489835_3368</name>
</gene>
<dbReference type="EMBL" id="LT629971">
    <property type="protein sequence ID" value="SEH72869.1"/>
    <property type="molecule type" value="Genomic_DNA"/>
</dbReference>
<evidence type="ECO:0008006" key="4">
    <source>
        <dbReference type="Google" id="ProtNLM"/>
    </source>
</evidence>
<proteinExistence type="predicted"/>